<reference evidence="2" key="1">
    <citation type="submission" date="2017-03" db="EMBL/GenBank/DDBJ databases">
        <authorList>
            <person name="Sharma R."/>
            <person name="Thines M."/>
        </authorList>
    </citation>
    <scope>NUCLEOTIDE SEQUENCE [LARGE SCALE GENOMIC DNA]</scope>
</reference>
<evidence type="ECO:0000313" key="1">
    <source>
        <dbReference type="EMBL" id="SLM40341.1"/>
    </source>
</evidence>
<evidence type="ECO:0000313" key="2">
    <source>
        <dbReference type="Proteomes" id="UP000192927"/>
    </source>
</evidence>
<sequence length="357" mass="40252">MAGPNLIHHHMADRGTIAEIEEEREESKKKFKERFSQQFAQRFNRHANQYIANYEGSHNSETKDDLNDAMEALIIDNESPPTTPVQDKAGGFFCSSGAIYQAEAITSDLANCSLDHAITGTSPEFYGVMIDTGASKRSTAGYGQYLAYKKINNIPVDISKAGAVDVQFGIGSTSSIGSIIVNMPVGRIEFHIVKADTPFLLCIADMDNLKVYYNNLENVLVTPTKLVPVTRQFGHPFLLWEESLQSFIANSFDLNPCYLTDTELHQLHRQFGHPPANRVHLVLEQSGHGDNLNKKMLEYLTKYCLHCQKHRKLSGRFKFILWDDVNFNYSIIVDIMYIDNSPILHIVDEATRFQAAK</sequence>
<name>A0A1W5DBB6_9LECA</name>
<dbReference type="EMBL" id="FWEW01003666">
    <property type="protein sequence ID" value="SLM40341.1"/>
    <property type="molecule type" value="Genomic_DNA"/>
</dbReference>
<keyword evidence="2" id="KW-1185">Reference proteome</keyword>
<dbReference type="AlphaFoldDB" id="A0A1W5DBB6"/>
<accession>A0A1W5DBB6</accession>
<proteinExistence type="predicted"/>
<dbReference type="Proteomes" id="UP000192927">
    <property type="component" value="Unassembled WGS sequence"/>
</dbReference>
<protein>
    <submittedName>
        <fullName evidence="1">Uncharacterized protein</fullName>
    </submittedName>
</protein>
<organism evidence="1 2">
    <name type="scientific">Lasallia pustulata</name>
    <dbReference type="NCBI Taxonomy" id="136370"/>
    <lineage>
        <taxon>Eukaryota</taxon>
        <taxon>Fungi</taxon>
        <taxon>Dikarya</taxon>
        <taxon>Ascomycota</taxon>
        <taxon>Pezizomycotina</taxon>
        <taxon>Lecanoromycetes</taxon>
        <taxon>OSLEUM clade</taxon>
        <taxon>Umbilicariomycetidae</taxon>
        <taxon>Umbilicariales</taxon>
        <taxon>Umbilicariaceae</taxon>
        <taxon>Lasallia</taxon>
    </lineage>
</organism>